<gene>
    <name evidence="1" type="ORF">M6B38_102620</name>
</gene>
<accession>A0AAX6G6B9</accession>
<keyword evidence="2" id="KW-1185">Reference proteome</keyword>
<sequence length="133" mass="14758">MARTWSSSAARFWRRSRDSSLLWGSTLTVMTRRCPLGRIMIWRLEESSLDAAVLDPFVGGSPRARGNWRRARHSSRVSLRSAAQLGPTGQARMLLGGAGVRGGLARGRADFRRHRLCYGEDSAQALWSRGSTV</sequence>
<evidence type="ECO:0000313" key="1">
    <source>
        <dbReference type="EMBL" id="KAJ6824306.1"/>
    </source>
</evidence>
<organism evidence="1 2">
    <name type="scientific">Iris pallida</name>
    <name type="common">Sweet iris</name>
    <dbReference type="NCBI Taxonomy" id="29817"/>
    <lineage>
        <taxon>Eukaryota</taxon>
        <taxon>Viridiplantae</taxon>
        <taxon>Streptophyta</taxon>
        <taxon>Embryophyta</taxon>
        <taxon>Tracheophyta</taxon>
        <taxon>Spermatophyta</taxon>
        <taxon>Magnoliopsida</taxon>
        <taxon>Liliopsida</taxon>
        <taxon>Asparagales</taxon>
        <taxon>Iridaceae</taxon>
        <taxon>Iridoideae</taxon>
        <taxon>Irideae</taxon>
        <taxon>Iris</taxon>
    </lineage>
</organism>
<comment type="caution">
    <text evidence="1">The sequence shown here is derived from an EMBL/GenBank/DDBJ whole genome shotgun (WGS) entry which is preliminary data.</text>
</comment>
<reference evidence="1" key="2">
    <citation type="submission" date="2023-04" db="EMBL/GenBank/DDBJ databases">
        <authorList>
            <person name="Bruccoleri R.E."/>
            <person name="Oakeley E.J."/>
            <person name="Faust A.-M."/>
            <person name="Dessus-Babus S."/>
            <person name="Altorfer M."/>
            <person name="Burckhardt D."/>
            <person name="Oertli M."/>
            <person name="Naumann U."/>
            <person name="Petersen F."/>
            <person name="Wong J."/>
        </authorList>
    </citation>
    <scope>NUCLEOTIDE SEQUENCE</scope>
    <source>
        <strain evidence="1">GSM-AAB239-AS_SAM_17_03QT</strain>
        <tissue evidence="1">Leaf</tissue>
    </source>
</reference>
<proteinExistence type="predicted"/>
<reference evidence="1" key="1">
    <citation type="journal article" date="2023" name="GigaByte">
        <title>Genome assembly of the bearded iris, Iris pallida Lam.</title>
        <authorList>
            <person name="Bruccoleri R.E."/>
            <person name="Oakeley E.J."/>
            <person name="Faust A.M.E."/>
            <person name="Altorfer M."/>
            <person name="Dessus-Babus S."/>
            <person name="Burckhardt D."/>
            <person name="Oertli M."/>
            <person name="Naumann U."/>
            <person name="Petersen F."/>
            <person name="Wong J."/>
        </authorList>
    </citation>
    <scope>NUCLEOTIDE SEQUENCE</scope>
    <source>
        <strain evidence="1">GSM-AAB239-AS_SAM_17_03QT</strain>
    </source>
</reference>
<evidence type="ECO:0000313" key="2">
    <source>
        <dbReference type="Proteomes" id="UP001140949"/>
    </source>
</evidence>
<name>A0AAX6G6B9_IRIPA</name>
<dbReference type="Proteomes" id="UP001140949">
    <property type="component" value="Unassembled WGS sequence"/>
</dbReference>
<dbReference type="AlphaFoldDB" id="A0AAX6G6B9"/>
<protein>
    <submittedName>
        <fullName evidence="1">Extensin</fullName>
    </submittedName>
</protein>
<dbReference type="EMBL" id="JANAVB010022233">
    <property type="protein sequence ID" value="KAJ6824306.1"/>
    <property type="molecule type" value="Genomic_DNA"/>
</dbReference>